<sequence length="581" mass="64856">MRGEGVVDELDAEALYIKSTEIIPVEKEAPRILADADGVDAITLSQLAPFDLSLDFKDLFERAVRAVQAYTCARTVYVGERSAIDDEGDDYIGEFELMPDDLPPLGEGKATAEEVEKVCAIVHRAGGDGEGGDEREMKKNGAVNGTFRVGVKRYVSVNEIVLEVELIEASALPVMDRAGLERYRSEEDMHRGCDAYVKVTYGGETLTSRTVYDTLDPTFNQRLLFKFSKREGDELEQSSVHFAVFDEDSKDELGDDTVTVTTVAPPEHSFLVGSVVKEGEGAVYEAIQSRRTVFVPDVSERDNLILFRREVERLLRKDRRPDGDVGKVEGSLLVVPIIMEDVLINKKLLAPNGEDLTYVGIDYHGVVAGVLVVDTVSPLPGAPKLEEDEVEFVEAVAKVLGKGMAMGMRSRAVRAEIISRGINLTDAEKRMRQYMSDIKKAKRMKGKLEKTINDIGSAYISEIKHYRDPPQVVQKVISLAYFILIVEDTTPRQWPYLRSRLQIHRSSPDSFINLLVRFNPATPAEAKNSSKYRIIKEQKADFDMRAAKKASKALTMIMKWIEVVVVMRDKFSKLSALSFKA</sequence>
<accession>A0A7S3G296</accession>
<feature type="domain" description="C2" evidence="2">
    <location>
        <begin position="143"/>
        <end position="280"/>
    </location>
</feature>
<name>A0A7S3G296_9EUKA</name>
<organism evidence="3">
    <name type="scientific">Palpitomonas bilix</name>
    <dbReference type="NCBI Taxonomy" id="652834"/>
    <lineage>
        <taxon>Eukaryota</taxon>
        <taxon>Eukaryota incertae sedis</taxon>
    </lineage>
</organism>
<dbReference type="PROSITE" id="PS50004">
    <property type="entry name" value="C2"/>
    <property type="match status" value="1"/>
</dbReference>
<dbReference type="SMART" id="SM00239">
    <property type="entry name" value="C2"/>
    <property type="match status" value="1"/>
</dbReference>
<evidence type="ECO:0000259" key="2">
    <source>
        <dbReference type="PROSITE" id="PS50004"/>
    </source>
</evidence>
<dbReference type="CDD" id="cd00030">
    <property type="entry name" value="C2"/>
    <property type="match status" value="1"/>
</dbReference>
<dbReference type="InterPro" id="IPR003018">
    <property type="entry name" value="GAF"/>
</dbReference>
<dbReference type="SUPFAM" id="SSF55781">
    <property type="entry name" value="GAF domain-like"/>
    <property type="match status" value="1"/>
</dbReference>
<dbReference type="SUPFAM" id="SSF49562">
    <property type="entry name" value="C2 domain (Calcium/lipid-binding domain, CaLB)"/>
    <property type="match status" value="1"/>
</dbReference>
<feature type="coiled-coil region" evidence="1">
    <location>
        <begin position="424"/>
        <end position="451"/>
    </location>
</feature>
<keyword evidence="1" id="KW-0175">Coiled coil</keyword>
<dbReference type="EMBL" id="HBIB01006794">
    <property type="protein sequence ID" value="CAE0242059.1"/>
    <property type="molecule type" value="Transcribed_RNA"/>
</dbReference>
<dbReference type="Gene3D" id="2.60.40.150">
    <property type="entry name" value="C2 domain"/>
    <property type="match status" value="1"/>
</dbReference>
<dbReference type="InterPro" id="IPR035892">
    <property type="entry name" value="C2_domain_sf"/>
</dbReference>
<gene>
    <name evidence="3" type="ORF">PBIL07802_LOCUS4223</name>
</gene>
<evidence type="ECO:0000256" key="1">
    <source>
        <dbReference type="SAM" id="Coils"/>
    </source>
</evidence>
<protein>
    <recommendedName>
        <fullName evidence="2">C2 domain-containing protein</fullName>
    </recommendedName>
</protein>
<proteinExistence type="predicted"/>
<dbReference type="InterPro" id="IPR000008">
    <property type="entry name" value="C2_dom"/>
</dbReference>
<dbReference type="Pfam" id="PF01590">
    <property type="entry name" value="GAF"/>
    <property type="match status" value="1"/>
</dbReference>
<dbReference type="Pfam" id="PF00168">
    <property type="entry name" value="C2"/>
    <property type="match status" value="1"/>
</dbReference>
<evidence type="ECO:0000313" key="3">
    <source>
        <dbReference type="EMBL" id="CAE0242059.1"/>
    </source>
</evidence>
<dbReference type="Gene3D" id="1.20.920.20">
    <property type="match status" value="1"/>
</dbReference>
<reference evidence="3" key="1">
    <citation type="submission" date="2021-01" db="EMBL/GenBank/DDBJ databases">
        <authorList>
            <person name="Corre E."/>
            <person name="Pelletier E."/>
            <person name="Niang G."/>
            <person name="Scheremetjew M."/>
            <person name="Finn R."/>
            <person name="Kale V."/>
            <person name="Holt S."/>
            <person name="Cochrane G."/>
            <person name="Meng A."/>
            <person name="Brown T."/>
            <person name="Cohen L."/>
        </authorList>
    </citation>
    <scope>NUCLEOTIDE SEQUENCE</scope>
    <source>
        <strain evidence="3">NIES-2562</strain>
    </source>
</reference>
<dbReference type="AlphaFoldDB" id="A0A7S3G296"/>